<name>A0AA35XWF7_9PROT</name>
<proteinExistence type="predicted"/>
<dbReference type="Pfam" id="PF04977">
    <property type="entry name" value="DivIC"/>
    <property type="match status" value="1"/>
</dbReference>
<keyword evidence="2" id="KW-1185">Reference proteome</keyword>
<sequence>MSFIRHVRRFVRSVAPSVVFLGLTAYFGWNAVHGDHGIRAYHDQLKIRDQALQAQQDANEEQIVWRRRVASLNEHALDGDMLDERTRAMLNLARSGDIVIPYKADEKLY</sequence>
<evidence type="ECO:0000313" key="1">
    <source>
        <dbReference type="EMBL" id="CAI9120810.1"/>
    </source>
</evidence>
<evidence type="ECO:0000313" key="2">
    <source>
        <dbReference type="Proteomes" id="UP001176960"/>
    </source>
</evidence>
<dbReference type="RefSeq" id="WP_289841060.1">
    <property type="nucleotide sequence ID" value="NZ_CATKSH010000008.1"/>
</dbReference>
<dbReference type="EMBL" id="CATKSH010000008">
    <property type="protein sequence ID" value="CAI9120810.1"/>
    <property type="molecule type" value="Genomic_DNA"/>
</dbReference>
<reference evidence="1" key="1">
    <citation type="submission" date="2023-03" db="EMBL/GenBank/DDBJ databases">
        <authorList>
            <person name="Cleenwerck I."/>
        </authorList>
    </citation>
    <scope>NUCLEOTIDE SEQUENCE</scope>
    <source>
        <strain evidence="1">LMG 32879</strain>
    </source>
</reference>
<dbReference type="Proteomes" id="UP001176960">
    <property type="component" value="Unassembled WGS sequence"/>
</dbReference>
<comment type="caution">
    <text evidence="1">The sequence shown here is derived from an EMBL/GenBank/DDBJ whole genome shotgun (WGS) entry which is preliminary data.</text>
</comment>
<organism evidence="1 2">
    <name type="scientific">Brytella acorum</name>
    <dbReference type="NCBI Taxonomy" id="2959299"/>
    <lineage>
        <taxon>Bacteria</taxon>
        <taxon>Pseudomonadati</taxon>
        <taxon>Pseudomonadota</taxon>
        <taxon>Alphaproteobacteria</taxon>
        <taxon>Acetobacterales</taxon>
        <taxon>Acetobacteraceae</taxon>
        <taxon>Brytella</taxon>
    </lineage>
</organism>
<gene>
    <name evidence="1" type="ORF">LMG32879_001649</name>
</gene>
<dbReference type="AlphaFoldDB" id="A0AA35XWF7"/>
<protein>
    <submittedName>
        <fullName evidence="1">Septum formation initiator family protein</fullName>
    </submittedName>
</protein>
<accession>A0AA35XWF7</accession>
<dbReference type="InterPro" id="IPR007060">
    <property type="entry name" value="FtsL/DivIC"/>
</dbReference>